<dbReference type="AlphaFoldDB" id="D2VMK8"/>
<dbReference type="eggNOG" id="KOG4243">
    <property type="taxonomic scope" value="Eukaryota"/>
</dbReference>
<evidence type="ECO:0000256" key="3">
    <source>
        <dbReference type="ARBA" id="ARBA00022989"/>
    </source>
</evidence>
<keyword evidence="5" id="KW-0862">Zinc</keyword>
<dbReference type="PANTHER" id="PTHR20855">
    <property type="entry name" value="ADIPOR/PROGESTIN RECEPTOR-RELATED"/>
    <property type="match status" value="1"/>
</dbReference>
<name>D2VMK8_NAEGR</name>
<feature type="binding site" evidence="5">
    <location>
        <position position="262"/>
    </location>
    <ligand>
        <name>Zn(2+)</name>
        <dbReference type="ChEBI" id="CHEBI:29105"/>
    </ligand>
</feature>
<feature type="transmembrane region" description="Helical" evidence="6">
    <location>
        <begin position="108"/>
        <end position="131"/>
    </location>
</feature>
<dbReference type="Proteomes" id="UP000006671">
    <property type="component" value="Unassembled WGS sequence"/>
</dbReference>
<feature type="transmembrane region" description="Helical" evidence="6">
    <location>
        <begin position="143"/>
        <end position="167"/>
    </location>
</feature>
<dbReference type="GO" id="GO:0046872">
    <property type="term" value="F:metal ion binding"/>
    <property type="evidence" value="ECO:0007669"/>
    <property type="project" value="UniProtKB-KW"/>
</dbReference>
<evidence type="ECO:0000256" key="5">
    <source>
        <dbReference type="PIRSR" id="PIRSR604254-1"/>
    </source>
</evidence>
<keyword evidence="5" id="KW-0479">Metal-binding</keyword>
<dbReference type="Pfam" id="PF03006">
    <property type="entry name" value="HlyIII"/>
    <property type="match status" value="1"/>
</dbReference>
<organism evidence="8">
    <name type="scientific">Naegleria gruberi</name>
    <name type="common">Amoeba</name>
    <dbReference type="NCBI Taxonomy" id="5762"/>
    <lineage>
        <taxon>Eukaryota</taxon>
        <taxon>Discoba</taxon>
        <taxon>Heterolobosea</taxon>
        <taxon>Tetramitia</taxon>
        <taxon>Eutetramitia</taxon>
        <taxon>Vahlkampfiidae</taxon>
        <taxon>Naegleria</taxon>
    </lineage>
</organism>
<evidence type="ECO:0000313" key="7">
    <source>
        <dbReference type="EMBL" id="EFC42003.1"/>
    </source>
</evidence>
<feature type="transmembrane region" description="Helical" evidence="6">
    <location>
        <begin position="234"/>
        <end position="252"/>
    </location>
</feature>
<gene>
    <name evidence="7" type="ORF">NAEGRDRAFT_80551</name>
</gene>
<accession>D2VMK8</accession>
<dbReference type="EMBL" id="GG738882">
    <property type="protein sequence ID" value="EFC42003.1"/>
    <property type="molecule type" value="Genomic_DNA"/>
</dbReference>
<comment type="subcellular location">
    <subcellularLocation>
        <location evidence="1">Membrane</location>
        <topology evidence="1">Multi-pass membrane protein</topology>
    </subcellularLocation>
</comment>
<dbReference type="InterPro" id="IPR004254">
    <property type="entry name" value="AdipoR/HlyIII-related"/>
</dbReference>
<evidence type="ECO:0000256" key="2">
    <source>
        <dbReference type="ARBA" id="ARBA00022692"/>
    </source>
</evidence>
<dbReference type="RefSeq" id="XP_002674747.1">
    <property type="nucleotide sequence ID" value="XM_002674701.1"/>
</dbReference>
<dbReference type="STRING" id="5762.D2VMK8"/>
<keyword evidence="4 6" id="KW-0472">Membrane</keyword>
<dbReference type="InParanoid" id="D2VMK8"/>
<sequence>MTLNHTTTSSSSHVLPTETTTVRFSLLNSNSKKFNLVDSNIYKKKPNGCGCALCSFFMNDFPESLNAEDYEPSRVEQVANIVTHGIPLIILSYIFYLTSHVVNTKLEMISSVLYCSSLFILLSISTLYHVMCLIHGKQSSKTYWFRIIDYATIYIFIAASYTPYLLVVGIGHENFYGKLMAAFIWLLAICGLVKSFSEGRLLAFINNNALFNLMGWAALLAMPTSMFIHVPLEAFLTLLFGGIFFSGGVYFLKKDGVIPFAHAIWHILSVCGFLMHFFSIYYYIFQLDGLFVPHGVYNSKMAYEQIIETLTGQRMPFGHLRVSPIH</sequence>
<feature type="transmembrane region" description="Helical" evidence="6">
    <location>
        <begin position="264"/>
        <end position="284"/>
    </location>
</feature>
<dbReference type="PANTHER" id="PTHR20855:SF3">
    <property type="entry name" value="LD03007P"/>
    <property type="match status" value="1"/>
</dbReference>
<evidence type="ECO:0000256" key="6">
    <source>
        <dbReference type="SAM" id="Phobius"/>
    </source>
</evidence>
<evidence type="ECO:0000313" key="8">
    <source>
        <dbReference type="Proteomes" id="UP000006671"/>
    </source>
</evidence>
<feature type="transmembrane region" description="Helical" evidence="6">
    <location>
        <begin position="209"/>
        <end position="228"/>
    </location>
</feature>
<dbReference type="OrthoDB" id="186812at2759"/>
<protein>
    <submittedName>
        <fullName evidence="7">Predicted protein</fullName>
    </submittedName>
</protein>
<keyword evidence="8" id="KW-1185">Reference proteome</keyword>
<feature type="binding site" evidence="5">
    <location>
        <position position="129"/>
    </location>
    <ligand>
        <name>Zn(2+)</name>
        <dbReference type="ChEBI" id="CHEBI:29105"/>
    </ligand>
</feature>
<dbReference type="VEuPathDB" id="AmoebaDB:NAEGRDRAFT_80551"/>
<feature type="binding site" evidence="5">
    <location>
        <position position="266"/>
    </location>
    <ligand>
        <name>Zn(2+)</name>
        <dbReference type="ChEBI" id="CHEBI:29105"/>
    </ligand>
</feature>
<feature type="transmembrane region" description="Helical" evidence="6">
    <location>
        <begin position="78"/>
        <end position="96"/>
    </location>
</feature>
<proteinExistence type="predicted"/>
<keyword evidence="3 6" id="KW-1133">Transmembrane helix</keyword>
<dbReference type="OMA" id="YHVMCLI"/>
<evidence type="ECO:0000256" key="1">
    <source>
        <dbReference type="ARBA" id="ARBA00004141"/>
    </source>
</evidence>
<dbReference type="KEGG" id="ngr:NAEGRDRAFT_80551"/>
<dbReference type="GeneID" id="8851648"/>
<feature type="transmembrane region" description="Helical" evidence="6">
    <location>
        <begin position="179"/>
        <end position="197"/>
    </location>
</feature>
<evidence type="ECO:0000256" key="4">
    <source>
        <dbReference type="ARBA" id="ARBA00023136"/>
    </source>
</evidence>
<keyword evidence="2 6" id="KW-0812">Transmembrane</keyword>
<dbReference type="GO" id="GO:0016020">
    <property type="term" value="C:membrane"/>
    <property type="evidence" value="ECO:0007669"/>
    <property type="project" value="UniProtKB-SubCell"/>
</dbReference>
<reference evidence="7 8" key="1">
    <citation type="journal article" date="2010" name="Cell">
        <title>The genome of Naegleria gruberi illuminates early eukaryotic versatility.</title>
        <authorList>
            <person name="Fritz-Laylin L.K."/>
            <person name="Prochnik S.E."/>
            <person name="Ginger M.L."/>
            <person name="Dacks J.B."/>
            <person name="Carpenter M.L."/>
            <person name="Field M.C."/>
            <person name="Kuo A."/>
            <person name="Paredez A."/>
            <person name="Chapman J."/>
            <person name="Pham J."/>
            <person name="Shu S."/>
            <person name="Neupane R."/>
            <person name="Cipriano M."/>
            <person name="Mancuso J."/>
            <person name="Tu H."/>
            <person name="Salamov A."/>
            <person name="Lindquist E."/>
            <person name="Shapiro H."/>
            <person name="Lucas S."/>
            <person name="Grigoriev I.V."/>
            <person name="Cande W.Z."/>
            <person name="Fulton C."/>
            <person name="Rokhsar D.S."/>
            <person name="Dawson S.C."/>
        </authorList>
    </citation>
    <scope>NUCLEOTIDE SEQUENCE [LARGE SCALE GENOMIC DNA]</scope>
    <source>
        <strain evidence="7 8">NEG-M</strain>
    </source>
</reference>